<dbReference type="RefSeq" id="WP_105354714.1">
    <property type="nucleotide sequence ID" value="NZ_PUIB01000014.1"/>
</dbReference>
<dbReference type="SUPFAM" id="SSF53474">
    <property type="entry name" value="alpha/beta-Hydrolases"/>
    <property type="match status" value="1"/>
</dbReference>
<dbReference type="InterPro" id="IPR001375">
    <property type="entry name" value="Peptidase_S9_cat"/>
</dbReference>
<dbReference type="InterPro" id="IPR029062">
    <property type="entry name" value="Class_I_gatase-like"/>
</dbReference>
<organism evidence="5 6">
    <name type="scientific">Blastopirellula marina</name>
    <dbReference type="NCBI Taxonomy" id="124"/>
    <lineage>
        <taxon>Bacteria</taxon>
        <taxon>Pseudomonadati</taxon>
        <taxon>Planctomycetota</taxon>
        <taxon>Planctomycetia</taxon>
        <taxon>Pirellulales</taxon>
        <taxon>Pirellulaceae</taxon>
        <taxon>Blastopirellula</taxon>
    </lineage>
</organism>
<proteinExistence type="predicted"/>
<dbReference type="GO" id="GO:0008236">
    <property type="term" value="F:serine-type peptidase activity"/>
    <property type="evidence" value="ECO:0007669"/>
    <property type="project" value="InterPro"/>
</dbReference>
<protein>
    <recommendedName>
        <fullName evidence="7">Trehalose utilization</fullName>
    </recommendedName>
</protein>
<feature type="signal peptide" evidence="1">
    <location>
        <begin position="1"/>
        <end position="21"/>
    </location>
</feature>
<evidence type="ECO:0000313" key="6">
    <source>
        <dbReference type="Proteomes" id="UP000239388"/>
    </source>
</evidence>
<evidence type="ECO:0000256" key="1">
    <source>
        <dbReference type="SAM" id="SignalP"/>
    </source>
</evidence>
<dbReference type="InterPro" id="IPR010496">
    <property type="entry name" value="AL/BT2_dom"/>
</dbReference>
<dbReference type="Pfam" id="PF06439">
    <property type="entry name" value="3keto-disac_hyd"/>
    <property type="match status" value="1"/>
</dbReference>
<dbReference type="Gene3D" id="3.40.50.880">
    <property type="match status" value="1"/>
</dbReference>
<dbReference type="Pfam" id="PF06283">
    <property type="entry name" value="ThuA"/>
    <property type="match status" value="1"/>
</dbReference>
<dbReference type="Pfam" id="PF00326">
    <property type="entry name" value="Peptidase_S9"/>
    <property type="match status" value="1"/>
</dbReference>
<feature type="chain" id="PRO_5015721154" description="Trehalose utilization" evidence="1">
    <location>
        <begin position="22"/>
        <end position="830"/>
    </location>
</feature>
<evidence type="ECO:0000259" key="3">
    <source>
        <dbReference type="Pfam" id="PF06283"/>
    </source>
</evidence>
<evidence type="ECO:0000259" key="2">
    <source>
        <dbReference type="Pfam" id="PF00326"/>
    </source>
</evidence>
<gene>
    <name evidence="5" type="ORF">C5Y98_13180</name>
</gene>
<dbReference type="InterPro" id="IPR029058">
    <property type="entry name" value="AB_hydrolase_fold"/>
</dbReference>
<dbReference type="Gene3D" id="3.40.50.1820">
    <property type="entry name" value="alpha/beta hydrolase"/>
    <property type="match status" value="1"/>
</dbReference>
<dbReference type="Gene3D" id="2.60.120.560">
    <property type="entry name" value="Exo-inulinase, domain 1"/>
    <property type="match status" value="1"/>
</dbReference>
<dbReference type="SUPFAM" id="SSF52317">
    <property type="entry name" value="Class I glutamine amidotransferase-like"/>
    <property type="match status" value="1"/>
</dbReference>
<feature type="domain" description="3-keto-alpha-glucoside-1,2-lyase/3-keto-2-hydroxy-glucal hydratase" evidence="4">
    <location>
        <begin position="76"/>
        <end position="244"/>
    </location>
</feature>
<dbReference type="OrthoDB" id="245202at2"/>
<dbReference type="Proteomes" id="UP000239388">
    <property type="component" value="Unassembled WGS sequence"/>
</dbReference>
<sequence length="830" mass="91728">MRVALLVAVGLCAWICLQARAEENVPGKTGTEASGDGGPQVGTTKGIVDFQRPANAVQLVGDSGSILIPESHYECQWKFENGVLTASPKWDSVVTPDAYQDFRMHVEFNVNDAGDVERETNGNSGVYIQQRYELQILNSFGVSEADYNNHDCGCIYGMKKPDKLVCKPAGQWQSFDIAFRAARFDGSRKVEDARLTVYQNDELIHDDVVLKRNTGAGKKEERSARPIKLQGHHNQVQFRNVWIQDLSLGEPKGAAALPRITASRKTLPLRGETFKLNDADAFVMLPKGPRNPKADIPWVWYAPTLDGLPSAAEKWMFERFLDSGIAIAGIDVGESFGSPQGRKQYDAFYDYLVTSHGFGKKPCLLARSRGGLMLYNWAAEHPEAVAGIAGIYPVCNLASYPGIDRACGAYGLTAEQLAGELAKHNPIDRLAGLAKQKVPIFHLHGDDDKVVPLAENSALVAERYQQLGGEMELEVVEGQGHNMWDGWFQAEKLVAFVCHSLGRPVHSHPVPESDLWLTFPGGEGPGKGKHIVLIAAEQEYRSEQSMPMLAKILAERHGFDCTVLFGMNDKRQVDPTMPVYPEKGEEDSFQEHDIPGLEHLKQADLVILFTRLLTLPPEQAQHIADYLESGKPIIGLRTANHGFRRPLPYKIDGKQVHIGQILGGTFLAHHGAWHRDSTRGDIVPDMKDHPILKGVEDIWGPSDVYRTYKEGESLPADCTALVYGQPLIGREHGGESNPEKEPLPVAWFKQWQTSAGKSARVFQSTMGSGKDFESAGLRRLVINAAYWSLGLEDEIDANRSVEYVGPYKPLASGFNYEELGVVPKMPADYK</sequence>
<feature type="domain" description="Peptidase S9 prolyl oligopeptidase catalytic" evidence="2">
    <location>
        <begin position="367"/>
        <end position="490"/>
    </location>
</feature>
<evidence type="ECO:0008006" key="7">
    <source>
        <dbReference type="Google" id="ProtNLM"/>
    </source>
</evidence>
<feature type="domain" description="ThuA-like" evidence="3">
    <location>
        <begin position="598"/>
        <end position="787"/>
    </location>
</feature>
<dbReference type="AlphaFoldDB" id="A0A2S8FU54"/>
<reference evidence="5 6" key="1">
    <citation type="submission" date="2018-02" db="EMBL/GenBank/DDBJ databases">
        <title>Comparative genomes isolates from brazilian mangrove.</title>
        <authorList>
            <person name="Araujo J.E."/>
            <person name="Taketani R.G."/>
            <person name="Silva M.C.P."/>
            <person name="Loureco M.V."/>
            <person name="Andreote F.D."/>
        </authorList>
    </citation>
    <scope>NUCLEOTIDE SEQUENCE [LARGE SCALE GENOMIC DNA]</scope>
    <source>
        <strain evidence="5 6">NAP PRIS-MGV</strain>
    </source>
</reference>
<accession>A0A2S8FU54</accession>
<dbReference type="GO" id="GO:0006508">
    <property type="term" value="P:proteolysis"/>
    <property type="evidence" value="ECO:0007669"/>
    <property type="project" value="InterPro"/>
</dbReference>
<keyword evidence="1" id="KW-0732">Signal</keyword>
<name>A0A2S8FU54_9BACT</name>
<dbReference type="EMBL" id="PUIB01000014">
    <property type="protein sequence ID" value="PQO35590.1"/>
    <property type="molecule type" value="Genomic_DNA"/>
</dbReference>
<evidence type="ECO:0000259" key="4">
    <source>
        <dbReference type="Pfam" id="PF06439"/>
    </source>
</evidence>
<evidence type="ECO:0000313" key="5">
    <source>
        <dbReference type="EMBL" id="PQO35590.1"/>
    </source>
</evidence>
<comment type="caution">
    <text evidence="5">The sequence shown here is derived from an EMBL/GenBank/DDBJ whole genome shotgun (WGS) entry which is preliminary data.</text>
</comment>
<dbReference type="InterPro" id="IPR029010">
    <property type="entry name" value="ThuA-like"/>
</dbReference>